<comment type="caution">
    <text evidence="1">The sequence shown here is derived from an EMBL/GenBank/DDBJ whole genome shotgun (WGS) entry which is preliminary data.</text>
</comment>
<evidence type="ECO:0000313" key="1">
    <source>
        <dbReference type="EMBL" id="KAG5298700.1"/>
    </source>
</evidence>
<evidence type="ECO:0000313" key="2">
    <source>
        <dbReference type="Proteomes" id="UP000670092"/>
    </source>
</evidence>
<name>A0A8H8D214_AJECA</name>
<organism evidence="1 2">
    <name type="scientific">Ajellomyces capsulatus</name>
    <name type="common">Darling's disease fungus</name>
    <name type="synonym">Histoplasma capsulatum</name>
    <dbReference type="NCBI Taxonomy" id="5037"/>
    <lineage>
        <taxon>Eukaryota</taxon>
        <taxon>Fungi</taxon>
        <taxon>Dikarya</taxon>
        <taxon>Ascomycota</taxon>
        <taxon>Pezizomycotina</taxon>
        <taxon>Eurotiomycetes</taxon>
        <taxon>Eurotiomycetidae</taxon>
        <taxon>Onygenales</taxon>
        <taxon>Ajellomycetaceae</taxon>
        <taxon>Histoplasma</taxon>
    </lineage>
</organism>
<dbReference type="OrthoDB" id="294378at2759"/>
<dbReference type="EMBL" id="JAEVHI010000002">
    <property type="protein sequence ID" value="KAG5298700.1"/>
    <property type="molecule type" value="Genomic_DNA"/>
</dbReference>
<sequence length="126" mass="14003">MICTASPMALAWNPIPAIPSTSSATVISLPAYLLKSMPVTGFEPLERVANQQTLHRWPRREALQVAKAWCACQTLQDTVFCPGCQSISCAISSEWLVGTLRLVKPSPVIWWFDDGTKHIYHQFSSN</sequence>
<gene>
    <name evidence="1" type="ORF">I7I52_08748</name>
</gene>
<dbReference type="Proteomes" id="UP000670092">
    <property type="component" value="Unassembled WGS sequence"/>
</dbReference>
<dbReference type="VEuPathDB" id="FungiDB:I7I52_08748"/>
<proteinExistence type="predicted"/>
<reference evidence="1 2" key="1">
    <citation type="submission" date="2021-01" db="EMBL/GenBank/DDBJ databases">
        <title>Chromosome-level genome assembly of a human fungal pathogen reveals clustering of transcriptionally co-regulated genes.</title>
        <authorList>
            <person name="Voorhies M."/>
            <person name="Cohen S."/>
            <person name="Shea T.P."/>
            <person name="Petrus S."/>
            <person name="Munoz J.F."/>
            <person name="Poplawski S."/>
            <person name="Goldman W.E."/>
            <person name="Michael T."/>
            <person name="Cuomo C.A."/>
            <person name="Sil A."/>
            <person name="Beyhan S."/>
        </authorList>
    </citation>
    <scope>NUCLEOTIDE SEQUENCE [LARGE SCALE GENOMIC DNA]</scope>
    <source>
        <strain evidence="1 2">G184AR</strain>
    </source>
</reference>
<accession>A0A8H8D214</accession>
<protein>
    <submittedName>
        <fullName evidence="1">Uncharacterized protein</fullName>
    </submittedName>
</protein>
<dbReference type="AlphaFoldDB" id="A0A8H8D214"/>